<reference evidence="1 2" key="1">
    <citation type="submission" date="2020-04" db="EMBL/GenBank/DDBJ databases">
        <authorList>
            <person name="De Canck E."/>
        </authorList>
    </citation>
    <scope>NUCLEOTIDE SEQUENCE [LARGE SCALE GENOMIC DNA]</scope>
    <source>
        <strain evidence="1 2">LMG 22037</strain>
    </source>
</reference>
<dbReference type="EMBL" id="CADIKB010000018">
    <property type="protein sequence ID" value="CAB3704482.1"/>
    <property type="molecule type" value="Genomic_DNA"/>
</dbReference>
<evidence type="ECO:0000313" key="1">
    <source>
        <dbReference type="EMBL" id="CAB3704482.1"/>
    </source>
</evidence>
<proteinExistence type="predicted"/>
<protein>
    <submittedName>
        <fullName evidence="1">Uncharacterized protein</fullName>
    </submittedName>
</protein>
<name>A0A6J5BFE8_9BURK</name>
<gene>
    <name evidence="1" type="ORF">LMG22037_03686</name>
</gene>
<accession>A0A6J5BFE8</accession>
<dbReference type="AlphaFoldDB" id="A0A6J5BFE8"/>
<organism evidence="1 2">
    <name type="scientific">Paraburkholderia phenoliruptrix</name>
    <dbReference type="NCBI Taxonomy" id="252970"/>
    <lineage>
        <taxon>Bacteria</taxon>
        <taxon>Pseudomonadati</taxon>
        <taxon>Pseudomonadota</taxon>
        <taxon>Betaproteobacteria</taxon>
        <taxon>Burkholderiales</taxon>
        <taxon>Burkholderiaceae</taxon>
        <taxon>Paraburkholderia</taxon>
    </lineage>
</organism>
<evidence type="ECO:0000313" key="2">
    <source>
        <dbReference type="Proteomes" id="UP000494249"/>
    </source>
</evidence>
<sequence>MLAACVPSSLCRLSPPIITLPPCLAPLASMDALPNTPTRSPDSTTVPPASVALDASILPVTATSPVLPASATTVPARTTPERFTTVFSSVLLPRAVSRTVPFSAWMLPLFSTSAFADAFVSVNWMPWPFGSATIALSPAASATWPPCAVVIVPLLRTWSPIRTT</sequence>
<dbReference type="Proteomes" id="UP000494249">
    <property type="component" value="Unassembled WGS sequence"/>
</dbReference>